<evidence type="ECO:0000313" key="3">
    <source>
        <dbReference type="EMBL" id="CAE7269946.1"/>
    </source>
</evidence>
<dbReference type="EMBL" id="CAJNIZ010008668">
    <property type="protein sequence ID" value="CAE7269946.1"/>
    <property type="molecule type" value="Genomic_DNA"/>
</dbReference>
<dbReference type="GO" id="GO:0015074">
    <property type="term" value="P:DNA integration"/>
    <property type="evidence" value="ECO:0007669"/>
    <property type="project" value="InterPro"/>
</dbReference>
<reference evidence="3" key="1">
    <citation type="submission" date="2021-02" db="EMBL/GenBank/DDBJ databases">
        <authorList>
            <person name="Dougan E. K."/>
            <person name="Rhodes N."/>
            <person name="Thang M."/>
            <person name="Chan C."/>
        </authorList>
    </citation>
    <scope>NUCLEOTIDE SEQUENCE</scope>
</reference>
<organism evidence="3 4">
    <name type="scientific">Symbiodinium pilosum</name>
    <name type="common">Dinoflagellate</name>
    <dbReference type="NCBI Taxonomy" id="2952"/>
    <lineage>
        <taxon>Eukaryota</taxon>
        <taxon>Sar</taxon>
        <taxon>Alveolata</taxon>
        <taxon>Dinophyceae</taxon>
        <taxon>Suessiales</taxon>
        <taxon>Symbiodiniaceae</taxon>
        <taxon>Symbiodinium</taxon>
    </lineage>
</organism>
<proteinExistence type="predicted"/>
<dbReference type="Pfam" id="PF07727">
    <property type="entry name" value="RVT_2"/>
    <property type="match status" value="1"/>
</dbReference>
<evidence type="ECO:0000313" key="4">
    <source>
        <dbReference type="Proteomes" id="UP000649617"/>
    </source>
</evidence>
<dbReference type="OrthoDB" id="413361at2759"/>
<protein>
    <submittedName>
        <fullName evidence="3">RE1 protein</fullName>
    </submittedName>
</protein>
<evidence type="ECO:0000259" key="2">
    <source>
        <dbReference type="PROSITE" id="PS50994"/>
    </source>
</evidence>
<dbReference type="GO" id="GO:0003676">
    <property type="term" value="F:nucleic acid binding"/>
    <property type="evidence" value="ECO:0007669"/>
    <property type="project" value="InterPro"/>
</dbReference>
<dbReference type="InterPro" id="IPR012337">
    <property type="entry name" value="RNaseH-like_sf"/>
</dbReference>
<comment type="caution">
    <text evidence="3">The sequence shown here is derived from an EMBL/GenBank/DDBJ whole genome shotgun (WGS) entry which is preliminary data.</text>
</comment>
<dbReference type="InterPro" id="IPR001584">
    <property type="entry name" value="Integrase_cat-core"/>
</dbReference>
<feature type="domain" description="Integrase catalytic" evidence="2">
    <location>
        <begin position="505"/>
        <end position="670"/>
    </location>
</feature>
<dbReference type="Proteomes" id="UP000649617">
    <property type="component" value="Unassembled WGS sequence"/>
</dbReference>
<accession>A0A812ML95</accession>
<dbReference type="PROSITE" id="PS50994">
    <property type="entry name" value="INTEGRASE"/>
    <property type="match status" value="1"/>
</dbReference>
<name>A0A812ML95_SYMPI</name>
<dbReference type="Gene3D" id="3.30.420.10">
    <property type="entry name" value="Ribonuclease H-like superfamily/Ribonuclease H"/>
    <property type="match status" value="1"/>
</dbReference>
<feature type="compositionally biased region" description="Acidic residues" evidence="1">
    <location>
        <begin position="827"/>
        <end position="850"/>
    </location>
</feature>
<keyword evidence="4" id="KW-1185">Reference proteome</keyword>
<evidence type="ECO:0000256" key="1">
    <source>
        <dbReference type="SAM" id="MobiDB-lite"/>
    </source>
</evidence>
<dbReference type="InterPro" id="IPR013103">
    <property type="entry name" value="RVT_2"/>
</dbReference>
<dbReference type="SUPFAM" id="SSF53098">
    <property type="entry name" value="Ribonuclease H-like"/>
    <property type="match status" value="1"/>
</dbReference>
<sequence length="1419" mass="160568">MWSELSRGLGPASEQYLPILKSRVLDDLQHQPCKQKLALYQEIFGMSTKELRTVAEVFSPNRFVPRAHRHGLNGGKAFDIVLGQDLLQPEAQEAVISYIKHHRPGLCVVSPPCGPFSQLNNLSKHMREQNMSAMKRYLKKTKEGKKLLNFAMSICQMCYNMGSVFLFEHPWAAHSWREDCARRLLRQPGIHRVRSDQCMYGLKDARQQPLRKATGLMTNSLSLALKLQQTCPGEHEHSWILGTLDGKLKSQQAQHYPLKLVDAILSEYSRSMQVDVHTLDVVSSSDIVKIDADHYHAYFSESELAEIHHNLCQQSTLDVDVPSEVWHQHDDPDPLPEVDPFSAGVDPEHVEQEGVHDLSDFRAVVVKKHCNCIPLPPDDHAAGEFYWRSSWSLRGATWRLLEDEVRWKELHQPSPQVEASDLAVALCSRNLGDHQFRRMRHFPGLQKVNLERLVRRAHEGLGHPETERFVRILRHGKAPQAAIDIAKSLPCSVCQTYKLPDPARRGAPPRETTAVNDMIGLGTVHLRDHQNNAVPALSTVDWGSRFQLVIPLRQETSEAVREAYRQWTKFFGPPRKILNDLGTEFRAQLTAQAERDGSEVVPGPLEAPTQRGLTERAGGILKDLLYKAMATYPCSTLAEWKELVDITCMTRNRLLLRAGYSPIQRVMGYTPRLPGGLLSGGENDIAAADLQRIGDLDASRAMRMRKAAACAFHEADCDQALRAAALAGRRKFQNFEVGQLVYYWRRGAGTTKNPRQSYWTGPGRVLLTNLPSTVWIAHGNTIIKAAPERVRMASEEESLSISGWLDGITQAREAFEKIPRRDFVDCSQDDDPIDDDEMKDYEPSDNEGLEPDPPGDPPGRRVRRKMTNYARPLEPPPDLSDDRPSDALLPRQKNLPDYLQPLPRELAPDRKREAEMPEAAPPEKRSRLELLEVYNLQLQALAKQRARKEARASDFVGADASRLQRAISKEIRNNLLTGAYELLSPQASDQVLKHKSDKVMNSRYVLTKKPLEPFEVDGARAEDILLEDDGLGPKKAKCRHVMQGFSDPSALDVESTTPQVQRDSVVFVAQVLASMSWIPGFLDFTQAFHSGDKIARELYCRQPPEGIPGAHRNQVLRLLKTCYGLTDGPYAWFQHLTRRLTQDFGYQVSQFDPCVFYLKETTAKEFKQLKGIIGLATDDMIHGDDDDHWAIIEKIATEYKLGKNQKGQGRFTGKDIKLELDGSISIRQAFYVKDKVIINQIARKRKQQRYSKCTAAEIEQLRSQLGVLSWLSKETRCDLAGRVALLQQAFPEPRVADLIEGNKIAAEAIKNADLGVRVMPIPWDQLRVSVVTDASWGNSKDKLWLEDSSDDYWEETETEWIRHHVSPRRTTFHPGASPQGPDLHLLLPERRTEIYNDHGKIRTPRRSRTSGVTKRALGF</sequence>
<feature type="compositionally biased region" description="Basic and acidic residues" evidence="1">
    <location>
        <begin position="906"/>
        <end position="924"/>
    </location>
</feature>
<gene>
    <name evidence="3" type="primary">RE1</name>
    <name evidence="3" type="ORF">SPIL2461_LOCUS5916</name>
</gene>
<feature type="region of interest" description="Disordered" evidence="1">
    <location>
        <begin position="821"/>
        <end position="924"/>
    </location>
</feature>
<dbReference type="InterPro" id="IPR036397">
    <property type="entry name" value="RNaseH_sf"/>
</dbReference>